<evidence type="ECO:0000313" key="2">
    <source>
        <dbReference type="EMBL" id="TYB43079.1"/>
    </source>
</evidence>
<dbReference type="SUPFAM" id="SSF52540">
    <property type="entry name" value="P-loop containing nucleoside triphosphate hydrolases"/>
    <property type="match status" value="1"/>
</dbReference>
<dbReference type="Gene3D" id="3.40.50.300">
    <property type="entry name" value="P-loop containing nucleotide triphosphate hydrolases"/>
    <property type="match status" value="1"/>
</dbReference>
<evidence type="ECO:0000313" key="3">
    <source>
        <dbReference type="Proteomes" id="UP000323380"/>
    </source>
</evidence>
<feature type="region of interest" description="Disordered" evidence="1">
    <location>
        <begin position="245"/>
        <end position="267"/>
    </location>
</feature>
<keyword evidence="3" id="KW-1185">Reference proteome</keyword>
<dbReference type="InterPro" id="IPR027417">
    <property type="entry name" value="P-loop_NTPase"/>
</dbReference>
<reference evidence="2 3" key="1">
    <citation type="submission" date="2019-08" db="EMBL/GenBank/DDBJ databases">
        <title>Actinomadura sp. nov. CYP1-5 isolated from mountain soil.</title>
        <authorList>
            <person name="Songsumanus A."/>
            <person name="Kuncharoen N."/>
            <person name="Kudo T."/>
            <person name="Yuki M."/>
            <person name="Igarashi Y."/>
            <person name="Tanasupawat S."/>
        </authorList>
    </citation>
    <scope>NUCLEOTIDE SEQUENCE [LARGE SCALE GENOMIC DNA]</scope>
    <source>
        <strain evidence="2 3">JCM 14158</strain>
    </source>
</reference>
<proteinExistence type="predicted"/>
<sequence length="267" mass="29717">MLWIGGPPGAGKTAVARRLTRRHGLRWYRSDVHSWEHRERAARAGVPAALRWESMTRQQRRALPTEERLAMALQRERGPMTLDDLRGLPTSPLIVAEGTQIAPGILPPGARAVFLMPSPRVQRARLDLRHHPRRAPELYLRMGELVAREVNASDLPRLNVDDLSIEQTVAEVEKLFADMLAAGPTASTTAERRALLRQANRADVERYRALHARPWSAADLETTMRAFACECAHPDCHAQVELTVPDFPPPPDDTSPPVLAPGHAPAR</sequence>
<evidence type="ECO:0000256" key="1">
    <source>
        <dbReference type="SAM" id="MobiDB-lite"/>
    </source>
</evidence>
<name>A0A5D0NFI0_9ACTN</name>
<gene>
    <name evidence="2" type="ORF">FXF69_28960</name>
</gene>
<dbReference type="Proteomes" id="UP000323380">
    <property type="component" value="Unassembled WGS sequence"/>
</dbReference>
<comment type="caution">
    <text evidence="2">The sequence shown here is derived from an EMBL/GenBank/DDBJ whole genome shotgun (WGS) entry which is preliminary data.</text>
</comment>
<dbReference type="STRING" id="1220554.GCA_001552135_02562"/>
<dbReference type="EMBL" id="VSFG01000007">
    <property type="protein sequence ID" value="TYB43079.1"/>
    <property type="molecule type" value="Genomic_DNA"/>
</dbReference>
<organism evidence="2 3">
    <name type="scientific">Actinomadura chibensis</name>
    <dbReference type="NCBI Taxonomy" id="392828"/>
    <lineage>
        <taxon>Bacteria</taxon>
        <taxon>Bacillati</taxon>
        <taxon>Actinomycetota</taxon>
        <taxon>Actinomycetes</taxon>
        <taxon>Streptosporangiales</taxon>
        <taxon>Thermomonosporaceae</taxon>
        <taxon>Actinomadura</taxon>
    </lineage>
</organism>
<accession>A0A5D0NFI0</accession>
<protein>
    <submittedName>
        <fullName evidence="2">Uncharacterized protein</fullName>
    </submittedName>
</protein>
<dbReference type="AlphaFoldDB" id="A0A5D0NFI0"/>